<keyword evidence="7" id="KW-1185">Reference proteome</keyword>
<dbReference type="Proteomes" id="UP000484885">
    <property type="component" value="Unassembled WGS sequence"/>
</dbReference>
<keyword evidence="3 4" id="KW-0732">Signal</keyword>
<dbReference type="Gene3D" id="3.40.50.2300">
    <property type="match status" value="2"/>
</dbReference>
<comment type="subcellular location">
    <subcellularLocation>
        <location evidence="1">Cell envelope</location>
    </subcellularLocation>
</comment>
<dbReference type="InterPro" id="IPR025997">
    <property type="entry name" value="SBP_2_dom"/>
</dbReference>
<feature type="domain" description="Periplasmic binding protein" evidence="5">
    <location>
        <begin position="97"/>
        <end position="301"/>
    </location>
</feature>
<protein>
    <submittedName>
        <fullName evidence="6">Substrate-binding domain-containing protein</fullName>
    </submittedName>
</protein>
<dbReference type="AlphaFoldDB" id="A0A845UY66"/>
<dbReference type="GO" id="GO:0030313">
    <property type="term" value="C:cell envelope"/>
    <property type="evidence" value="ECO:0007669"/>
    <property type="project" value="UniProtKB-SubCell"/>
</dbReference>
<dbReference type="SUPFAM" id="SSF53822">
    <property type="entry name" value="Periplasmic binding protein-like I"/>
    <property type="match status" value="1"/>
</dbReference>
<sequence>MRTWTTILCGLLAFAAISPQIQADPNSFPEELVLVVNPTTAGNTYWPEVHSVMDIVATDLDIGIEFLEFDVSDRFSAVTSTLRRLREDPIPDAAVFTMEFSQLIPVIDLAEAQNIPFALNGPFSEDQLRTLGNVPGRKYTQWVRLFEEDEQTKGYLLAQQLIQAANAAEPDSGMVSIVGINGARSWVGSMHREAGLRQAVNDHPNARVLQMVYADWTAREGRRMARRLLRRYPDVSAIWAGSDQLSIGVAQAISETSDPAKQVFTGGLDLSRAGLDALSRGKLIATTAATELMWAQLVIDMHDFIRVPTAADSFEDYQLADPIIATASNVAQVLEFQERQKAIQFRDFSRHYNGGKKVRLSSLLDGF</sequence>
<reference evidence="6 7" key="1">
    <citation type="submission" date="2020-02" db="EMBL/GenBank/DDBJ databases">
        <authorList>
            <person name="Zhang X.-Y."/>
        </authorList>
    </citation>
    <scope>NUCLEOTIDE SEQUENCE [LARGE SCALE GENOMIC DNA]</scope>
    <source>
        <strain evidence="6 7">C33</strain>
    </source>
</reference>
<dbReference type="InterPro" id="IPR028082">
    <property type="entry name" value="Peripla_BP_I"/>
</dbReference>
<comment type="similarity">
    <text evidence="2">Belongs to the bacterial solute-binding protein 2 family.</text>
</comment>
<evidence type="ECO:0000259" key="5">
    <source>
        <dbReference type="Pfam" id="PF13407"/>
    </source>
</evidence>
<feature type="chain" id="PRO_5032445319" evidence="4">
    <location>
        <begin position="24"/>
        <end position="367"/>
    </location>
</feature>
<organism evidence="6 7">
    <name type="scientific">Wenzhouxiangella limi</name>
    <dbReference type="NCBI Taxonomy" id="2707351"/>
    <lineage>
        <taxon>Bacteria</taxon>
        <taxon>Pseudomonadati</taxon>
        <taxon>Pseudomonadota</taxon>
        <taxon>Gammaproteobacteria</taxon>
        <taxon>Chromatiales</taxon>
        <taxon>Wenzhouxiangellaceae</taxon>
        <taxon>Wenzhouxiangella</taxon>
    </lineage>
</organism>
<dbReference type="Pfam" id="PF13407">
    <property type="entry name" value="Peripla_BP_4"/>
    <property type="match status" value="1"/>
</dbReference>
<feature type="signal peptide" evidence="4">
    <location>
        <begin position="1"/>
        <end position="23"/>
    </location>
</feature>
<evidence type="ECO:0000313" key="6">
    <source>
        <dbReference type="EMBL" id="NDY96783.1"/>
    </source>
</evidence>
<dbReference type="GO" id="GO:0055085">
    <property type="term" value="P:transmembrane transport"/>
    <property type="evidence" value="ECO:0007669"/>
    <property type="project" value="UniProtKB-ARBA"/>
</dbReference>
<dbReference type="EMBL" id="JAAGSC010000044">
    <property type="protein sequence ID" value="NDY96783.1"/>
    <property type="molecule type" value="Genomic_DNA"/>
</dbReference>
<evidence type="ECO:0000256" key="2">
    <source>
        <dbReference type="ARBA" id="ARBA00007639"/>
    </source>
</evidence>
<evidence type="ECO:0000256" key="1">
    <source>
        <dbReference type="ARBA" id="ARBA00004196"/>
    </source>
</evidence>
<accession>A0A845UY66</accession>
<proteinExistence type="inferred from homology"/>
<evidence type="ECO:0000256" key="3">
    <source>
        <dbReference type="ARBA" id="ARBA00022729"/>
    </source>
</evidence>
<gene>
    <name evidence="6" type="ORF">G3I74_13700</name>
</gene>
<dbReference type="GO" id="GO:0030246">
    <property type="term" value="F:carbohydrate binding"/>
    <property type="evidence" value="ECO:0007669"/>
    <property type="project" value="UniProtKB-ARBA"/>
</dbReference>
<dbReference type="RefSeq" id="WP_164212179.1">
    <property type="nucleotide sequence ID" value="NZ_JAAGSC010000044.1"/>
</dbReference>
<comment type="caution">
    <text evidence="6">The sequence shown here is derived from an EMBL/GenBank/DDBJ whole genome shotgun (WGS) entry which is preliminary data.</text>
</comment>
<name>A0A845UY66_9GAMM</name>
<evidence type="ECO:0000313" key="7">
    <source>
        <dbReference type="Proteomes" id="UP000484885"/>
    </source>
</evidence>
<dbReference type="PANTHER" id="PTHR46847">
    <property type="entry name" value="D-ALLOSE-BINDING PERIPLASMIC PROTEIN-RELATED"/>
    <property type="match status" value="1"/>
</dbReference>
<evidence type="ECO:0000256" key="4">
    <source>
        <dbReference type="SAM" id="SignalP"/>
    </source>
</evidence>
<dbReference type="PANTHER" id="PTHR46847:SF1">
    <property type="entry name" value="D-ALLOSE-BINDING PERIPLASMIC PROTEIN-RELATED"/>
    <property type="match status" value="1"/>
</dbReference>